<proteinExistence type="predicted"/>
<evidence type="ECO:0000313" key="1">
    <source>
        <dbReference type="EMBL" id="KAJ6807937.1"/>
    </source>
</evidence>
<sequence>MCDSLRRPFFFTFFSMRIVQLKPGCRTLSHLQDNYIVIPNGREIRGEVIPSIQGRNHFPTLKYSLSFPNSLALPNIVKENQ</sequence>
<accession>A0AAX6EUS3</accession>
<dbReference type="AlphaFoldDB" id="A0AAX6EUS3"/>
<name>A0AAX6EUS3_IRIPA</name>
<keyword evidence="2" id="KW-1185">Reference proteome</keyword>
<reference evidence="1" key="1">
    <citation type="journal article" date="2023" name="GigaByte">
        <title>Genome assembly of the bearded iris, Iris pallida Lam.</title>
        <authorList>
            <person name="Bruccoleri R.E."/>
            <person name="Oakeley E.J."/>
            <person name="Faust A.M.E."/>
            <person name="Altorfer M."/>
            <person name="Dessus-Babus S."/>
            <person name="Burckhardt D."/>
            <person name="Oertli M."/>
            <person name="Naumann U."/>
            <person name="Petersen F."/>
            <person name="Wong J."/>
        </authorList>
    </citation>
    <scope>NUCLEOTIDE SEQUENCE</scope>
    <source>
        <strain evidence="1">GSM-AAB239-AS_SAM_17_03QT</strain>
    </source>
</reference>
<dbReference type="Proteomes" id="UP001140949">
    <property type="component" value="Unassembled WGS sequence"/>
</dbReference>
<dbReference type="EMBL" id="JANAVB010033814">
    <property type="protein sequence ID" value="KAJ6807937.1"/>
    <property type="molecule type" value="Genomic_DNA"/>
</dbReference>
<comment type="caution">
    <text evidence="1">The sequence shown here is derived from an EMBL/GenBank/DDBJ whole genome shotgun (WGS) entry which is preliminary data.</text>
</comment>
<reference evidence="1" key="2">
    <citation type="submission" date="2023-04" db="EMBL/GenBank/DDBJ databases">
        <authorList>
            <person name="Bruccoleri R.E."/>
            <person name="Oakeley E.J."/>
            <person name="Faust A.-M."/>
            <person name="Dessus-Babus S."/>
            <person name="Altorfer M."/>
            <person name="Burckhardt D."/>
            <person name="Oertli M."/>
            <person name="Naumann U."/>
            <person name="Petersen F."/>
            <person name="Wong J."/>
        </authorList>
    </citation>
    <scope>NUCLEOTIDE SEQUENCE</scope>
    <source>
        <strain evidence="1">GSM-AAB239-AS_SAM_17_03QT</strain>
        <tissue evidence="1">Leaf</tissue>
    </source>
</reference>
<organism evidence="1 2">
    <name type="scientific">Iris pallida</name>
    <name type="common">Sweet iris</name>
    <dbReference type="NCBI Taxonomy" id="29817"/>
    <lineage>
        <taxon>Eukaryota</taxon>
        <taxon>Viridiplantae</taxon>
        <taxon>Streptophyta</taxon>
        <taxon>Embryophyta</taxon>
        <taxon>Tracheophyta</taxon>
        <taxon>Spermatophyta</taxon>
        <taxon>Magnoliopsida</taxon>
        <taxon>Liliopsida</taxon>
        <taxon>Asparagales</taxon>
        <taxon>Iridaceae</taxon>
        <taxon>Iridoideae</taxon>
        <taxon>Irideae</taxon>
        <taxon>Iris</taxon>
    </lineage>
</organism>
<gene>
    <name evidence="1" type="ORF">M6B38_169985</name>
</gene>
<protein>
    <submittedName>
        <fullName evidence="1">Uncharacterized protein</fullName>
    </submittedName>
</protein>
<evidence type="ECO:0000313" key="2">
    <source>
        <dbReference type="Proteomes" id="UP001140949"/>
    </source>
</evidence>